<evidence type="ECO:0000313" key="2">
    <source>
        <dbReference type="EMBL" id="PIK56133.1"/>
    </source>
</evidence>
<name>A0A2G8L798_STIJA</name>
<keyword evidence="1" id="KW-0472">Membrane</keyword>
<keyword evidence="3" id="KW-1185">Reference proteome</keyword>
<dbReference type="OrthoDB" id="302770at2759"/>
<dbReference type="InterPro" id="IPR012677">
    <property type="entry name" value="Nucleotide-bd_a/b_plait_sf"/>
</dbReference>
<dbReference type="SUPFAM" id="SSF54928">
    <property type="entry name" value="RNA-binding domain, RBD"/>
    <property type="match status" value="1"/>
</dbReference>
<dbReference type="Proteomes" id="UP000230750">
    <property type="component" value="Unassembled WGS sequence"/>
</dbReference>
<evidence type="ECO:0000313" key="3">
    <source>
        <dbReference type="Proteomes" id="UP000230750"/>
    </source>
</evidence>
<dbReference type="GO" id="GO:1990904">
    <property type="term" value="C:ribonucleoprotein complex"/>
    <property type="evidence" value="ECO:0007669"/>
    <property type="project" value="UniProtKB-KW"/>
</dbReference>
<dbReference type="STRING" id="307972.A0A2G8L798"/>
<proteinExistence type="predicted"/>
<dbReference type="EMBL" id="MRZV01000187">
    <property type="protein sequence ID" value="PIK56133.1"/>
    <property type="molecule type" value="Genomic_DNA"/>
</dbReference>
<dbReference type="GO" id="GO:0003676">
    <property type="term" value="F:nucleic acid binding"/>
    <property type="evidence" value="ECO:0007669"/>
    <property type="project" value="InterPro"/>
</dbReference>
<accession>A0A2G8L798</accession>
<keyword evidence="1" id="KW-1133">Transmembrane helix</keyword>
<organism evidence="2 3">
    <name type="scientific">Stichopus japonicus</name>
    <name type="common">Sea cucumber</name>
    <dbReference type="NCBI Taxonomy" id="307972"/>
    <lineage>
        <taxon>Eukaryota</taxon>
        <taxon>Metazoa</taxon>
        <taxon>Echinodermata</taxon>
        <taxon>Eleutherozoa</taxon>
        <taxon>Echinozoa</taxon>
        <taxon>Holothuroidea</taxon>
        <taxon>Aspidochirotacea</taxon>
        <taxon>Aspidochirotida</taxon>
        <taxon>Stichopodidae</taxon>
        <taxon>Apostichopus</taxon>
    </lineage>
</organism>
<dbReference type="InterPro" id="IPR035979">
    <property type="entry name" value="RBD_domain_sf"/>
</dbReference>
<feature type="transmembrane region" description="Helical" evidence="1">
    <location>
        <begin position="12"/>
        <end position="32"/>
    </location>
</feature>
<dbReference type="AlphaFoldDB" id="A0A2G8L798"/>
<dbReference type="PANTHER" id="PTHR15592">
    <property type="entry name" value="MATRIN 3/NUCLEAR PROTEIN 220-RELATED"/>
    <property type="match status" value="1"/>
</dbReference>
<reference evidence="2 3" key="1">
    <citation type="journal article" date="2017" name="PLoS Biol.">
        <title>The sea cucumber genome provides insights into morphological evolution and visceral regeneration.</title>
        <authorList>
            <person name="Zhang X."/>
            <person name="Sun L."/>
            <person name="Yuan J."/>
            <person name="Sun Y."/>
            <person name="Gao Y."/>
            <person name="Zhang L."/>
            <person name="Li S."/>
            <person name="Dai H."/>
            <person name="Hamel J.F."/>
            <person name="Liu C."/>
            <person name="Yu Y."/>
            <person name="Liu S."/>
            <person name="Lin W."/>
            <person name="Guo K."/>
            <person name="Jin S."/>
            <person name="Xu P."/>
            <person name="Storey K.B."/>
            <person name="Huan P."/>
            <person name="Zhang T."/>
            <person name="Zhou Y."/>
            <person name="Zhang J."/>
            <person name="Lin C."/>
            <person name="Li X."/>
            <person name="Xing L."/>
            <person name="Huo D."/>
            <person name="Sun M."/>
            <person name="Wang L."/>
            <person name="Mercier A."/>
            <person name="Li F."/>
            <person name="Yang H."/>
            <person name="Xiang J."/>
        </authorList>
    </citation>
    <scope>NUCLEOTIDE SEQUENCE [LARGE SCALE GENOMIC DNA]</scope>
    <source>
        <strain evidence="2">Shaxun</strain>
        <tissue evidence="2">Muscle</tissue>
    </source>
</reference>
<keyword evidence="2" id="KW-0687">Ribonucleoprotein</keyword>
<evidence type="ECO:0000256" key="1">
    <source>
        <dbReference type="SAM" id="Phobius"/>
    </source>
</evidence>
<gene>
    <name evidence="2" type="ORF">BSL78_06952</name>
</gene>
<dbReference type="Gene3D" id="3.30.70.330">
    <property type="match status" value="2"/>
</dbReference>
<keyword evidence="1" id="KW-0812">Transmembrane</keyword>
<comment type="caution">
    <text evidence="2">The sequence shown here is derived from an EMBL/GenBank/DDBJ whole genome shotgun (WGS) entry which is preliminary data.</text>
</comment>
<protein>
    <submittedName>
        <fullName evidence="2">Putative heterogeneous nuclear ribonucleoprotein L</fullName>
    </submittedName>
</protein>
<sequence length="226" mass="25656">MNKRCVCTRYGITHSVALYVLLLCYFVTSYNLTCKEVSKQRGIVFEVINLKESALNMAVFEGHATKRQRTDVAGRGVQSGAGYIKMLPRKGEALVEFEDLESGKACVEYLQLHPNNVINVGGNPAYFDYYDRQRIPRPGEVEMEEDSTPPNCVLLITVLYPKYPMDTQVIHKVADKDNNVLRIVMIRKNGVQAMVEYPFTNCSVNPSSHTDTHPYTQKDSSFFFHT</sequence>